<comment type="caution">
    <text evidence="3">The sequence shown here is derived from an EMBL/GenBank/DDBJ whole genome shotgun (WGS) entry which is preliminary data.</text>
</comment>
<feature type="domain" description="PAS" evidence="2">
    <location>
        <begin position="224"/>
        <end position="271"/>
    </location>
</feature>
<feature type="non-terminal residue" evidence="3">
    <location>
        <position position="355"/>
    </location>
</feature>
<dbReference type="Gene3D" id="3.30.450.20">
    <property type="entry name" value="PAS domain"/>
    <property type="match status" value="1"/>
</dbReference>
<dbReference type="InterPro" id="IPR000014">
    <property type="entry name" value="PAS"/>
</dbReference>
<keyword evidence="1" id="KW-0472">Membrane</keyword>
<dbReference type="InterPro" id="IPR013767">
    <property type="entry name" value="PAS_fold"/>
</dbReference>
<accession>A0A6A1WUZ8</accession>
<reference evidence="3 4" key="1">
    <citation type="journal article" date="2019" name="Nat. Med.">
        <title>A library of human gut bacterial isolates paired with longitudinal multiomics data enables mechanistic microbiome research.</title>
        <authorList>
            <person name="Poyet M."/>
            <person name="Groussin M."/>
            <person name="Gibbons S.M."/>
            <person name="Avila-Pacheco J."/>
            <person name="Jiang X."/>
            <person name="Kearney S.M."/>
            <person name="Perrotta A.R."/>
            <person name="Berdy B."/>
            <person name="Zhao S."/>
            <person name="Lieberman T.D."/>
            <person name="Swanson P.K."/>
            <person name="Smith M."/>
            <person name="Roesemann S."/>
            <person name="Alexander J.E."/>
            <person name="Rich S.A."/>
            <person name="Livny J."/>
            <person name="Vlamakis H."/>
            <person name="Clish C."/>
            <person name="Bullock K."/>
            <person name="Deik A."/>
            <person name="Scott J."/>
            <person name="Pierce K.A."/>
            <person name="Xavier R.J."/>
            <person name="Alm E.J."/>
        </authorList>
    </citation>
    <scope>NUCLEOTIDE SEQUENCE [LARGE SCALE GENOMIC DNA]</scope>
    <source>
        <strain evidence="3 4">BIOML-A2</strain>
    </source>
</reference>
<dbReference type="SUPFAM" id="SSF55785">
    <property type="entry name" value="PYP-like sensor domain (PAS domain)"/>
    <property type="match status" value="1"/>
</dbReference>
<gene>
    <name evidence="3" type="ORF">F3B53_26985</name>
</gene>
<dbReference type="InterPro" id="IPR035965">
    <property type="entry name" value="PAS-like_dom_sf"/>
</dbReference>
<feature type="transmembrane region" description="Helical" evidence="1">
    <location>
        <begin position="190"/>
        <end position="208"/>
    </location>
</feature>
<proteinExistence type="predicted"/>
<organism evidence="3 4">
    <name type="scientific">Bacteroides ovatus</name>
    <dbReference type="NCBI Taxonomy" id="28116"/>
    <lineage>
        <taxon>Bacteria</taxon>
        <taxon>Pseudomonadati</taxon>
        <taxon>Bacteroidota</taxon>
        <taxon>Bacteroidia</taxon>
        <taxon>Bacteroidales</taxon>
        <taxon>Bacteroidaceae</taxon>
        <taxon>Bacteroides</taxon>
    </lineage>
</organism>
<feature type="non-terminal residue" evidence="3">
    <location>
        <position position="1"/>
    </location>
</feature>
<keyword evidence="1" id="KW-0812">Transmembrane</keyword>
<dbReference type="Proteomes" id="UP000375690">
    <property type="component" value="Unassembled WGS sequence"/>
</dbReference>
<dbReference type="SMART" id="SM00091">
    <property type="entry name" value="PAS"/>
    <property type="match status" value="1"/>
</dbReference>
<dbReference type="AlphaFoldDB" id="A0A6A1WUZ8"/>
<evidence type="ECO:0000313" key="3">
    <source>
        <dbReference type="EMBL" id="KAB1315772.1"/>
    </source>
</evidence>
<dbReference type="NCBIfam" id="TIGR00229">
    <property type="entry name" value="sensory_box"/>
    <property type="match status" value="1"/>
</dbReference>
<dbReference type="EMBL" id="VWFC01000145">
    <property type="protein sequence ID" value="KAB1315772.1"/>
    <property type="molecule type" value="Genomic_DNA"/>
</dbReference>
<dbReference type="Pfam" id="PF00989">
    <property type="entry name" value="PAS"/>
    <property type="match status" value="1"/>
</dbReference>
<protein>
    <submittedName>
        <fullName evidence="3">PAS domain-containing protein</fullName>
    </submittedName>
</protein>
<keyword evidence="1" id="KW-1133">Transmembrane helix</keyword>
<sequence>IEKMELDGINSAVVNKYGREIISSSPEVILLRVIEPSGKGLESVVNPRLGRSDLRQYNYLDYPQVVRDAIGDAFLSNRVSYSSFWFTPGDISSPSVVIIYPFAIGEKTYALLARLSLNKLLEVSTPQSLLSDYEFSFLHGTKEIAGRAAYNPPDDYTIPSYVRATDPLPPSIQLYGCNVLESPMIFASPLIYWLGALMLFLLLSLFFLNREMRRNQSDLERALKELELRRSIEDSMNLALVITDLDNKIVYTNGQTEEITGYSEEELLGKTPPYPFWGDSSELPSQLLKDRPHEEPGKPYRFDLTIRCRNDETLEALMLAMPFYSAYNEHIGWIYMIQDNTVEAQSMNLTNDSIA</sequence>
<dbReference type="GO" id="GO:0006355">
    <property type="term" value="P:regulation of DNA-templated transcription"/>
    <property type="evidence" value="ECO:0007669"/>
    <property type="project" value="InterPro"/>
</dbReference>
<evidence type="ECO:0000259" key="2">
    <source>
        <dbReference type="PROSITE" id="PS50112"/>
    </source>
</evidence>
<evidence type="ECO:0000256" key="1">
    <source>
        <dbReference type="SAM" id="Phobius"/>
    </source>
</evidence>
<dbReference type="PROSITE" id="PS50112">
    <property type="entry name" value="PAS"/>
    <property type="match status" value="1"/>
</dbReference>
<dbReference type="CDD" id="cd00130">
    <property type="entry name" value="PAS"/>
    <property type="match status" value="1"/>
</dbReference>
<evidence type="ECO:0000313" key="4">
    <source>
        <dbReference type="Proteomes" id="UP000375690"/>
    </source>
</evidence>
<name>A0A6A1WUZ8_BACOV</name>